<reference evidence="3" key="1">
    <citation type="submission" date="2015-04" db="UniProtKB">
        <authorList>
            <consortium name="EnsemblPlants"/>
        </authorList>
    </citation>
    <scope>IDENTIFICATION</scope>
</reference>
<dbReference type="EnsemblPlants" id="OGLUM05G03120.1">
    <property type="protein sequence ID" value="OGLUM05G03120.1"/>
    <property type="gene ID" value="OGLUM05G03120"/>
</dbReference>
<dbReference type="Proteomes" id="UP000026961">
    <property type="component" value="Chromosome 5"/>
</dbReference>
<dbReference type="SUPFAM" id="SSF50494">
    <property type="entry name" value="Trypsin-like serine proteases"/>
    <property type="match status" value="2"/>
</dbReference>
<dbReference type="InterPro" id="IPR009003">
    <property type="entry name" value="Peptidase_S1_PA"/>
</dbReference>
<dbReference type="Gene3D" id="2.30.42.10">
    <property type="match status" value="1"/>
</dbReference>
<dbReference type="EnsemblPlants" id="OGLUM05G03120.2">
    <property type="protein sequence ID" value="OGLUM05G03120.2"/>
    <property type="gene ID" value="OGLUM05G03120"/>
</dbReference>
<dbReference type="STRING" id="40148.A0A0D9ZU53"/>
<evidence type="ECO:0000256" key="1">
    <source>
        <dbReference type="SAM" id="MobiDB-lite"/>
    </source>
</evidence>
<dbReference type="eggNOG" id="KOG1320">
    <property type="taxonomic scope" value="Eukaryota"/>
</dbReference>
<organism evidence="3">
    <name type="scientific">Oryza glumipatula</name>
    <dbReference type="NCBI Taxonomy" id="40148"/>
    <lineage>
        <taxon>Eukaryota</taxon>
        <taxon>Viridiplantae</taxon>
        <taxon>Streptophyta</taxon>
        <taxon>Embryophyta</taxon>
        <taxon>Tracheophyta</taxon>
        <taxon>Spermatophyta</taxon>
        <taxon>Magnoliopsida</taxon>
        <taxon>Liliopsida</taxon>
        <taxon>Poales</taxon>
        <taxon>Poaceae</taxon>
        <taxon>BOP clade</taxon>
        <taxon>Oryzoideae</taxon>
        <taxon>Oryzeae</taxon>
        <taxon>Oryzinae</taxon>
        <taxon>Oryza</taxon>
    </lineage>
</organism>
<evidence type="ECO:0000259" key="2">
    <source>
        <dbReference type="Pfam" id="PF17820"/>
    </source>
</evidence>
<sequence length="874" mass="97279">MAAPTSFSNPLEKWIYHKSKESIFFINCIPKMDHLTEIRGIVANLKTVPEELIEERSTKGRCCTGFVVSEKPKELKILSSAHCLDHLFTKGKPKSAQELDKLYHIVVICDHCEDSFRQDKAVNKQRRYSQARITEINCGEDLMLLTVVCVAGPKGRACKHSHPALAPSKMTLQSMEKVLMVSWPPYRHRTVAVGEVSNCSREYDDISRTNLIGYDMTLVEVNIPSDKGGSGSPLLDSAADFVGLLHGGADGCSWFISWPDICNALTDWGVLAHPAQHVPTPPRRRGGGGGGGRERKPSRGTRPSYTRRRYVDGGGRSPLWQAVRSHMAPVETRSRAGKGRPAGSRSPPVRRRARGDGSRDGGVAASPGSQSAASTERRKKNRGSKRNLSDGSGEDGRPAKKIHLEEEEEEEERMPLEDEASACSSPLCEPYIPRVVIGCNAKGKEIYKPIECEELRALDLWEAKYQAKRDRQMNLCTLKPCIPPTCLVDPKLLHIRESSTETVLRAAKFVMGLSSSVDGNPLSQCSGFIVDWDDKSKTGIIMTSALLICKKSSHTDDWKYASQYATDAQVVVHFVDGTTVEGQFLYCQEHYKIAFYKIVLDKPTHLPSFNKGVKWAEEVFILGRDGSSHLRISHGRVQYLNAHVNERHHYMYIHGVDAASEYYNGGPVIDFRGDVVGMYNLSTRGSFIPSNILLKCLQLWKKFHYIPRPHLQLKLWGIKFLEPAHIEIISCKCNIDDGLIVEEVSTGSCAERLGVRVGDIIECFNGKCISSTVELENMLLQILEDHFDEGNSLDSTIDIEIGVFHTRKGVRSTLNLTTNVSDKGEVVAIYPSLEKRFIQVVQLTEQIQVLPILPLAKRGHPPEYPPAGPSFVLN</sequence>
<dbReference type="SUPFAM" id="SSF50156">
    <property type="entry name" value="PDZ domain-like"/>
    <property type="match status" value="1"/>
</dbReference>
<protein>
    <recommendedName>
        <fullName evidence="2">PDZ domain-containing protein</fullName>
    </recommendedName>
</protein>
<evidence type="ECO:0000313" key="3">
    <source>
        <dbReference type="EnsemblPlants" id="OGLUM05G03120.2"/>
    </source>
</evidence>
<dbReference type="PANTHER" id="PTHR36141:SF6">
    <property type="entry name" value="SERINE PROTEASE"/>
    <property type="match status" value="1"/>
</dbReference>
<dbReference type="Gramene" id="OGLUM05G03120.2">
    <property type="protein sequence ID" value="OGLUM05G03120.2"/>
    <property type="gene ID" value="OGLUM05G03120"/>
</dbReference>
<dbReference type="Gene3D" id="2.40.10.120">
    <property type="match status" value="2"/>
</dbReference>
<dbReference type="Pfam" id="PF13365">
    <property type="entry name" value="Trypsin_2"/>
    <property type="match status" value="2"/>
</dbReference>
<feature type="compositionally biased region" description="Acidic residues" evidence="1">
    <location>
        <begin position="405"/>
        <end position="418"/>
    </location>
</feature>
<feature type="region of interest" description="Disordered" evidence="1">
    <location>
        <begin position="274"/>
        <end position="418"/>
    </location>
</feature>
<feature type="compositionally biased region" description="Basic and acidic residues" evidence="1">
    <location>
        <begin position="394"/>
        <end position="404"/>
    </location>
</feature>
<evidence type="ECO:0000313" key="4">
    <source>
        <dbReference type="Proteomes" id="UP000026961"/>
    </source>
</evidence>
<dbReference type="HOGENOM" id="CLU_343376_0_0_1"/>
<dbReference type="InterPro" id="IPR036034">
    <property type="entry name" value="PDZ_sf"/>
</dbReference>
<dbReference type="PANTHER" id="PTHR36141">
    <property type="entry name" value="OS08G0148500 PROTEIN"/>
    <property type="match status" value="1"/>
</dbReference>
<dbReference type="Gramene" id="OGLUM05G03120.1">
    <property type="protein sequence ID" value="OGLUM05G03120.1"/>
    <property type="gene ID" value="OGLUM05G03120"/>
</dbReference>
<name>A0A0D9ZU53_9ORYZ</name>
<accession>A0A0D9ZU53</accession>
<dbReference type="Pfam" id="PF17820">
    <property type="entry name" value="PDZ_6"/>
    <property type="match status" value="1"/>
</dbReference>
<feature type="domain" description="PDZ" evidence="2">
    <location>
        <begin position="740"/>
        <end position="779"/>
    </location>
</feature>
<proteinExistence type="predicted"/>
<dbReference type="InterPro" id="IPR041489">
    <property type="entry name" value="PDZ_6"/>
</dbReference>
<reference evidence="3" key="2">
    <citation type="submission" date="2018-05" db="EMBL/GenBank/DDBJ databases">
        <title>OgluRS3 (Oryza glumaepatula Reference Sequence Version 3).</title>
        <authorList>
            <person name="Zhang J."/>
            <person name="Kudrna D."/>
            <person name="Lee S."/>
            <person name="Talag J."/>
            <person name="Welchert J."/>
            <person name="Wing R.A."/>
        </authorList>
    </citation>
    <scope>NUCLEOTIDE SEQUENCE [LARGE SCALE GENOMIC DNA]</scope>
</reference>
<keyword evidence="4" id="KW-1185">Reference proteome</keyword>
<dbReference type="AlphaFoldDB" id="A0A0D9ZU53"/>